<dbReference type="PIRSF" id="PIRSF000094">
    <property type="entry name" value="Enoyl-ACP_rdct"/>
    <property type="match status" value="1"/>
</dbReference>
<sequence length="278" mass="29184">MMLHGDRILVTGVATEDSIAFTTAMAVLDHGGRVVLGAFPRDIEAARDLAATLDRSIEVLALDLCDHSHVDAAIQHIGSVYGNLAGSVHAVAFSPRDALGGDLTATAPENIELAFRTSAWTLSSLARLLQSVAPPSGASLVGLDFDANDQAWPVYNWMGVCKAALRSAAGYLARDLGAQRIRVNLVAAGPIQTRAGLGIPGFEHLLSAWETTSPLPWSATDASPVADAVCFLLSDLSRAITGEVLHVDGGYHAMAAPLTPEQRAARDLGPLPLQEIQP</sequence>
<proteinExistence type="inferred from homology"/>
<dbReference type="EMBL" id="CAEMXZ010000062">
    <property type="protein sequence ID" value="CAB4323682.1"/>
    <property type="molecule type" value="Genomic_DNA"/>
</dbReference>
<comment type="similarity">
    <text evidence="2">Belongs to the short-chain dehydrogenases/reductases (SDR) family. FabI subfamily.</text>
</comment>
<evidence type="ECO:0000313" key="8">
    <source>
        <dbReference type="EMBL" id="CAB4323682.1"/>
    </source>
</evidence>
<organism evidence="8">
    <name type="scientific">freshwater metagenome</name>
    <dbReference type="NCBI Taxonomy" id="449393"/>
    <lineage>
        <taxon>unclassified sequences</taxon>
        <taxon>metagenomes</taxon>
        <taxon>ecological metagenomes</taxon>
    </lineage>
</organism>
<evidence type="ECO:0000256" key="5">
    <source>
        <dbReference type="ARBA" id="ARBA00023002"/>
    </source>
</evidence>
<keyword evidence="3" id="KW-0444">Lipid biosynthesis</keyword>
<dbReference type="InterPro" id="IPR036291">
    <property type="entry name" value="NAD(P)-bd_dom_sf"/>
</dbReference>
<gene>
    <name evidence="8" type="ORF">UFOPK1392_01439</name>
</gene>
<dbReference type="Pfam" id="PF13561">
    <property type="entry name" value="adh_short_C2"/>
    <property type="match status" value="1"/>
</dbReference>
<evidence type="ECO:0000256" key="3">
    <source>
        <dbReference type="ARBA" id="ARBA00022516"/>
    </source>
</evidence>
<reference evidence="8" key="1">
    <citation type="submission" date="2020-05" db="EMBL/GenBank/DDBJ databases">
        <authorList>
            <person name="Chiriac C."/>
            <person name="Salcher M."/>
            <person name="Ghai R."/>
            <person name="Kavagutti S V."/>
        </authorList>
    </citation>
    <scope>NUCLEOTIDE SEQUENCE</scope>
</reference>
<evidence type="ECO:0000256" key="7">
    <source>
        <dbReference type="ARBA" id="ARBA00023160"/>
    </source>
</evidence>
<keyword evidence="5" id="KW-0560">Oxidoreductase</keyword>
<dbReference type="AlphaFoldDB" id="A0A6J5YJF4"/>
<keyword evidence="7" id="KW-0275">Fatty acid biosynthesis</keyword>
<dbReference type="GO" id="GO:0006633">
    <property type="term" value="P:fatty acid biosynthetic process"/>
    <property type="evidence" value="ECO:0007669"/>
    <property type="project" value="UniProtKB-KW"/>
</dbReference>
<protein>
    <submittedName>
        <fullName evidence="8">Unannotated protein</fullName>
    </submittedName>
</protein>
<evidence type="ECO:0000256" key="6">
    <source>
        <dbReference type="ARBA" id="ARBA00023098"/>
    </source>
</evidence>
<dbReference type="SUPFAM" id="SSF51735">
    <property type="entry name" value="NAD(P)-binding Rossmann-fold domains"/>
    <property type="match status" value="1"/>
</dbReference>
<dbReference type="InterPro" id="IPR002347">
    <property type="entry name" value="SDR_fam"/>
</dbReference>
<evidence type="ECO:0000256" key="4">
    <source>
        <dbReference type="ARBA" id="ARBA00022832"/>
    </source>
</evidence>
<keyword evidence="4" id="KW-0276">Fatty acid metabolism</keyword>
<accession>A0A6J5YJF4</accession>
<comment type="pathway">
    <text evidence="1">Lipid metabolism.</text>
</comment>
<dbReference type="GO" id="GO:0004318">
    <property type="term" value="F:enoyl-[acyl-carrier-protein] reductase (NADH) activity"/>
    <property type="evidence" value="ECO:0007669"/>
    <property type="project" value="InterPro"/>
</dbReference>
<keyword evidence="6" id="KW-0443">Lipid metabolism</keyword>
<dbReference type="PANTHER" id="PTHR43159">
    <property type="entry name" value="ENOYL-[ACYL-CARRIER-PROTEIN] REDUCTASE"/>
    <property type="match status" value="1"/>
</dbReference>
<dbReference type="InterPro" id="IPR014358">
    <property type="entry name" value="Enoyl-ACP_Rdtase_NADH"/>
</dbReference>
<dbReference type="PANTHER" id="PTHR43159:SF2">
    <property type="entry name" value="ENOYL-[ACYL-CARRIER-PROTEIN] REDUCTASE [NADH], CHLOROPLASTIC"/>
    <property type="match status" value="1"/>
</dbReference>
<name>A0A6J5YJF4_9ZZZZ</name>
<evidence type="ECO:0000256" key="2">
    <source>
        <dbReference type="ARBA" id="ARBA00009233"/>
    </source>
</evidence>
<dbReference type="Gene3D" id="3.40.50.720">
    <property type="entry name" value="NAD(P)-binding Rossmann-like Domain"/>
    <property type="match status" value="1"/>
</dbReference>
<evidence type="ECO:0000256" key="1">
    <source>
        <dbReference type="ARBA" id="ARBA00005189"/>
    </source>
</evidence>